<comment type="similarity">
    <text evidence="7">Belongs to the glycosyl hydrolase 24 family.</text>
</comment>
<gene>
    <name evidence="8" type="ORF">SAMN05216257_10479</name>
</gene>
<dbReference type="Gene3D" id="1.10.530.40">
    <property type="match status" value="1"/>
</dbReference>
<evidence type="ECO:0000256" key="7">
    <source>
        <dbReference type="RuleBase" id="RU003788"/>
    </source>
</evidence>
<dbReference type="Proteomes" id="UP000199328">
    <property type="component" value="Unassembled WGS sequence"/>
</dbReference>
<organism evidence="8 9">
    <name type="scientific">Meinhardsimonia xiamenensis</name>
    <dbReference type="NCBI Taxonomy" id="990712"/>
    <lineage>
        <taxon>Bacteria</taxon>
        <taxon>Pseudomonadati</taxon>
        <taxon>Pseudomonadota</taxon>
        <taxon>Alphaproteobacteria</taxon>
        <taxon>Rhodobacterales</taxon>
        <taxon>Paracoccaceae</taxon>
        <taxon>Meinhardsimonia</taxon>
    </lineage>
</organism>
<evidence type="ECO:0000256" key="3">
    <source>
        <dbReference type="ARBA" id="ARBA00022638"/>
    </source>
</evidence>
<dbReference type="CDD" id="cd00737">
    <property type="entry name" value="lyz_endolysin_autolysin"/>
    <property type="match status" value="1"/>
</dbReference>
<dbReference type="GO" id="GO:0016998">
    <property type="term" value="P:cell wall macromolecule catabolic process"/>
    <property type="evidence" value="ECO:0007669"/>
    <property type="project" value="InterPro"/>
</dbReference>
<sequence>MRTSARGMMALARHEGIVPAPYRDSGGTWTFGIGHTAAAGPPDPAGMPRGMPEDLDAALAQALELFRGDLRRVEREVLEAVRVPLAQHEFDALVSFHFNTGGIGRAALTRHLNSGDREAAARAFMGWRRPEAIIPRREAEQELFRTGRYVIGSVPVWRADERGQVDFSAPVRLLQPAAILAWLDAGAADASGDAGWPGRLISALWRLLGRRR</sequence>
<keyword evidence="3 7" id="KW-0081">Bacteriolytic enzyme</keyword>
<dbReference type="PANTHER" id="PTHR38107:SF3">
    <property type="entry name" value="LYSOZYME RRRD-RELATED"/>
    <property type="match status" value="1"/>
</dbReference>
<dbReference type="GO" id="GO:0031640">
    <property type="term" value="P:killing of cells of another organism"/>
    <property type="evidence" value="ECO:0007669"/>
    <property type="project" value="UniProtKB-KW"/>
</dbReference>
<keyword evidence="4 7" id="KW-0378">Hydrolase</keyword>
<evidence type="ECO:0000256" key="1">
    <source>
        <dbReference type="ARBA" id="ARBA00000632"/>
    </source>
</evidence>
<dbReference type="SUPFAM" id="SSF53955">
    <property type="entry name" value="Lysozyme-like"/>
    <property type="match status" value="1"/>
</dbReference>
<dbReference type="Pfam" id="PF00959">
    <property type="entry name" value="Phage_lysozyme"/>
    <property type="match status" value="1"/>
</dbReference>
<dbReference type="InterPro" id="IPR051018">
    <property type="entry name" value="Bacteriophage_GH24"/>
</dbReference>
<keyword evidence="5" id="KW-1035">Host cytoplasm</keyword>
<reference evidence="9" key="1">
    <citation type="submission" date="2016-10" db="EMBL/GenBank/DDBJ databases">
        <authorList>
            <person name="Varghese N."/>
            <person name="Submissions S."/>
        </authorList>
    </citation>
    <scope>NUCLEOTIDE SEQUENCE [LARGE SCALE GENOMIC DNA]</scope>
    <source>
        <strain evidence="9">CGMCC 1.10789</strain>
    </source>
</reference>
<dbReference type="EMBL" id="FNFV01000004">
    <property type="protein sequence ID" value="SDK68996.1"/>
    <property type="molecule type" value="Genomic_DNA"/>
</dbReference>
<evidence type="ECO:0000256" key="6">
    <source>
        <dbReference type="ARBA" id="ARBA00023295"/>
    </source>
</evidence>
<evidence type="ECO:0000256" key="5">
    <source>
        <dbReference type="ARBA" id="ARBA00023200"/>
    </source>
</evidence>
<name>A0A1G9DYP4_9RHOB</name>
<dbReference type="GO" id="GO:0042742">
    <property type="term" value="P:defense response to bacterium"/>
    <property type="evidence" value="ECO:0007669"/>
    <property type="project" value="UniProtKB-KW"/>
</dbReference>
<dbReference type="InterPro" id="IPR023346">
    <property type="entry name" value="Lysozyme-like_dom_sf"/>
</dbReference>
<keyword evidence="2 7" id="KW-0929">Antimicrobial</keyword>
<dbReference type="GO" id="GO:0009253">
    <property type="term" value="P:peptidoglycan catabolic process"/>
    <property type="evidence" value="ECO:0007669"/>
    <property type="project" value="InterPro"/>
</dbReference>
<proteinExistence type="inferred from homology"/>
<dbReference type="AlphaFoldDB" id="A0A1G9DYP4"/>
<dbReference type="PANTHER" id="PTHR38107">
    <property type="match status" value="1"/>
</dbReference>
<keyword evidence="6 7" id="KW-0326">Glycosidase</keyword>
<dbReference type="InterPro" id="IPR023347">
    <property type="entry name" value="Lysozyme_dom_sf"/>
</dbReference>
<protein>
    <recommendedName>
        <fullName evidence="7">Lysozyme</fullName>
        <ecNumber evidence="7">3.2.1.17</ecNumber>
    </recommendedName>
</protein>
<dbReference type="GO" id="GO:0003796">
    <property type="term" value="F:lysozyme activity"/>
    <property type="evidence" value="ECO:0007669"/>
    <property type="project" value="UniProtKB-EC"/>
</dbReference>
<comment type="catalytic activity">
    <reaction evidence="1 7">
        <text>Hydrolysis of (1-&gt;4)-beta-linkages between N-acetylmuramic acid and N-acetyl-D-glucosamine residues in a peptidoglycan and between N-acetyl-D-glucosamine residues in chitodextrins.</text>
        <dbReference type="EC" id="3.2.1.17"/>
    </reaction>
</comment>
<dbReference type="InterPro" id="IPR034690">
    <property type="entry name" value="Endolysin_T4_type"/>
</dbReference>
<dbReference type="InterPro" id="IPR033907">
    <property type="entry name" value="Endolysin_autolysin"/>
</dbReference>
<dbReference type="InterPro" id="IPR002196">
    <property type="entry name" value="Glyco_hydro_24"/>
</dbReference>
<accession>A0A1G9DYP4</accession>
<evidence type="ECO:0000256" key="4">
    <source>
        <dbReference type="ARBA" id="ARBA00022801"/>
    </source>
</evidence>
<dbReference type="EC" id="3.2.1.17" evidence="7"/>
<evidence type="ECO:0000313" key="9">
    <source>
        <dbReference type="Proteomes" id="UP000199328"/>
    </source>
</evidence>
<keyword evidence="9" id="KW-1185">Reference proteome</keyword>
<dbReference type="HAMAP" id="MF_04110">
    <property type="entry name" value="ENDOLYSIN_T4"/>
    <property type="match status" value="1"/>
</dbReference>
<dbReference type="STRING" id="990712.SAMN05216257_10479"/>
<dbReference type="OrthoDB" id="5327667at2"/>
<evidence type="ECO:0000256" key="2">
    <source>
        <dbReference type="ARBA" id="ARBA00022529"/>
    </source>
</evidence>
<evidence type="ECO:0000313" key="8">
    <source>
        <dbReference type="EMBL" id="SDK68996.1"/>
    </source>
</evidence>